<sequence length="365" mass="40097">MSTKDKPAEQEYEGNVGFGPHPSTGTQSMKENHKHLSELVHCIRVPLEEPQPQQSVRYKTQSRNEALSKVFVGLLGTEPTRSKDGAPPKTVQRPAALTQTYPQRRRSAHHGHISHPKNSRPRRTLLFQQADKFLRTNQTGDVPKAARAQRRPTQKRTARLSARTGHPQDVPRHPATRKTAGRQIPMARPDLGPIRCLQPRSAPWVPSPAGTRPQHSWPASPGRRAAQAHGAPAHLRSSNNEAAFRLPIGPRWGGLKCPLPDDSARWASTRPCKAHQQGTRAGRRSNHRSRRPHRTARPRSPEPGGKHHKRPTLGPPVGTESGTRGSGGPKHKSSVRSPALPRGNGHLAARPGHAPRPCIVVKVAL</sequence>
<evidence type="ECO:0000313" key="3">
    <source>
        <dbReference type="Proteomes" id="UP001066276"/>
    </source>
</evidence>
<feature type="compositionally biased region" description="Basic residues" evidence="1">
    <location>
        <begin position="103"/>
        <end position="122"/>
    </location>
</feature>
<feature type="region of interest" description="Disordered" evidence="1">
    <location>
        <begin position="1"/>
        <end position="30"/>
    </location>
</feature>
<proteinExistence type="predicted"/>
<dbReference type="AlphaFoldDB" id="A0AAV7V7T8"/>
<comment type="caution">
    <text evidence="2">The sequence shown here is derived from an EMBL/GenBank/DDBJ whole genome shotgun (WGS) entry which is preliminary data.</text>
</comment>
<keyword evidence="3" id="KW-1185">Reference proteome</keyword>
<organism evidence="2 3">
    <name type="scientific">Pleurodeles waltl</name>
    <name type="common">Iberian ribbed newt</name>
    <dbReference type="NCBI Taxonomy" id="8319"/>
    <lineage>
        <taxon>Eukaryota</taxon>
        <taxon>Metazoa</taxon>
        <taxon>Chordata</taxon>
        <taxon>Craniata</taxon>
        <taxon>Vertebrata</taxon>
        <taxon>Euteleostomi</taxon>
        <taxon>Amphibia</taxon>
        <taxon>Batrachia</taxon>
        <taxon>Caudata</taxon>
        <taxon>Salamandroidea</taxon>
        <taxon>Salamandridae</taxon>
        <taxon>Pleurodelinae</taxon>
        <taxon>Pleurodeles</taxon>
    </lineage>
</organism>
<feature type="region of interest" description="Disordered" evidence="1">
    <location>
        <begin position="268"/>
        <end position="356"/>
    </location>
</feature>
<feature type="compositionally biased region" description="Basic residues" evidence="1">
    <location>
        <begin position="147"/>
        <end position="158"/>
    </location>
</feature>
<evidence type="ECO:0000256" key="1">
    <source>
        <dbReference type="SAM" id="MobiDB-lite"/>
    </source>
</evidence>
<dbReference type="Proteomes" id="UP001066276">
    <property type="component" value="Chromosome 2_1"/>
</dbReference>
<feature type="region of interest" description="Disordered" evidence="1">
    <location>
        <begin position="134"/>
        <end position="238"/>
    </location>
</feature>
<reference evidence="2" key="1">
    <citation type="journal article" date="2022" name="bioRxiv">
        <title>Sequencing and chromosome-scale assembly of the giantPleurodeles waltlgenome.</title>
        <authorList>
            <person name="Brown T."/>
            <person name="Elewa A."/>
            <person name="Iarovenko S."/>
            <person name="Subramanian E."/>
            <person name="Araus A.J."/>
            <person name="Petzold A."/>
            <person name="Susuki M."/>
            <person name="Suzuki K.-i.T."/>
            <person name="Hayashi T."/>
            <person name="Toyoda A."/>
            <person name="Oliveira C."/>
            <person name="Osipova E."/>
            <person name="Leigh N.D."/>
            <person name="Simon A."/>
            <person name="Yun M.H."/>
        </authorList>
    </citation>
    <scope>NUCLEOTIDE SEQUENCE</scope>
    <source>
        <strain evidence="2">20211129_DDA</strain>
        <tissue evidence="2">Liver</tissue>
    </source>
</reference>
<dbReference type="EMBL" id="JANPWB010000003">
    <property type="protein sequence ID" value="KAJ1197585.1"/>
    <property type="molecule type" value="Genomic_DNA"/>
</dbReference>
<name>A0AAV7V7T8_PLEWA</name>
<feature type="compositionally biased region" description="Basic residues" evidence="1">
    <location>
        <begin position="281"/>
        <end position="297"/>
    </location>
</feature>
<accession>A0AAV7V7T8</accession>
<evidence type="ECO:0000313" key="2">
    <source>
        <dbReference type="EMBL" id="KAJ1197585.1"/>
    </source>
</evidence>
<feature type="region of interest" description="Disordered" evidence="1">
    <location>
        <begin position="76"/>
        <end position="122"/>
    </location>
</feature>
<gene>
    <name evidence="2" type="ORF">NDU88_001442</name>
</gene>
<protein>
    <submittedName>
        <fullName evidence="2">Uncharacterized protein</fullName>
    </submittedName>
</protein>